<protein>
    <submittedName>
        <fullName evidence="1">Uncharacterized protein</fullName>
    </submittedName>
</protein>
<dbReference type="AlphaFoldDB" id="A0LK90"/>
<organism evidence="1 2">
    <name type="scientific">Syntrophobacter fumaroxidans (strain DSM 10017 / MPOB)</name>
    <dbReference type="NCBI Taxonomy" id="335543"/>
    <lineage>
        <taxon>Bacteria</taxon>
        <taxon>Pseudomonadati</taxon>
        <taxon>Thermodesulfobacteriota</taxon>
        <taxon>Syntrophobacteria</taxon>
        <taxon>Syntrophobacterales</taxon>
        <taxon>Syntrophobacteraceae</taxon>
        <taxon>Syntrophobacter</taxon>
    </lineage>
</organism>
<dbReference type="STRING" id="335543.Sfum_2160"/>
<sequence>MPPAEIVAAAKRLHERMGKALLEEPALRLALEEYREAIRRTGDSMRACGVVAACAACAVHGPGSCCFQDIQHCYDPVHILINLLLGCEVPDMAEEFGECFFLGKAGCLLAARHAFCLNYLCPSLRESLDPDARMRLLSTVGEELDRGWKLELIIRRFISHFPG</sequence>
<accession>A0LK90</accession>
<evidence type="ECO:0000313" key="2">
    <source>
        <dbReference type="Proteomes" id="UP000001784"/>
    </source>
</evidence>
<dbReference type="KEGG" id="sfu:Sfum_2160"/>
<dbReference type="EMBL" id="CP000478">
    <property type="protein sequence ID" value="ABK17842.1"/>
    <property type="molecule type" value="Genomic_DNA"/>
</dbReference>
<gene>
    <name evidence="1" type="ordered locus">Sfum_2160</name>
</gene>
<keyword evidence="2" id="KW-1185">Reference proteome</keyword>
<dbReference type="eggNOG" id="ENOG50339BM">
    <property type="taxonomic scope" value="Bacteria"/>
</dbReference>
<name>A0LK90_SYNFM</name>
<evidence type="ECO:0000313" key="1">
    <source>
        <dbReference type="EMBL" id="ABK17842.1"/>
    </source>
</evidence>
<reference evidence="1 2" key="1">
    <citation type="submission" date="2006-10" db="EMBL/GenBank/DDBJ databases">
        <title>Complete sequence of Syntrophobacter fumaroxidans MPOB.</title>
        <authorList>
            <consortium name="US DOE Joint Genome Institute"/>
            <person name="Copeland A."/>
            <person name="Lucas S."/>
            <person name="Lapidus A."/>
            <person name="Barry K."/>
            <person name="Detter J.C."/>
            <person name="Glavina del Rio T."/>
            <person name="Hammon N."/>
            <person name="Israni S."/>
            <person name="Pitluck S."/>
            <person name="Goltsman E.G."/>
            <person name="Martinez M."/>
            <person name="Schmutz J."/>
            <person name="Larimer F."/>
            <person name="Land M."/>
            <person name="Hauser L."/>
            <person name="Kyrpides N."/>
            <person name="Kim E."/>
            <person name="Boone D.R."/>
            <person name="Brockman F."/>
            <person name="Culley D."/>
            <person name="Ferry J."/>
            <person name="Gunsalus R."/>
            <person name="McInerney M.J."/>
            <person name="Morrison M."/>
            <person name="Plugge C."/>
            <person name="Rohlin L."/>
            <person name="Scholten J."/>
            <person name="Sieber J."/>
            <person name="Stams A.J.M."/>
            <person name="Worm P."/>
            <person name="Henstra A.M."/>
            <person name="Richardson P."/>
        </authorList>
    </citation>
    <scope>NUCLEOTIDE SEQUENCE [LARGE SCALE GENOMIC DNA]</scope>
    <source>
        <strain evidence="2">DSM 10017 / MPOB</strain>
    </source>
</reference>
<proteinExistence type="predicted"/>
<dbReference type="InParanoid" id="A0LK90"/>
<dbReference type="Proteomes" id="UP000001784">
    <property type="component" value="Chromosome"/>
</dbReference>
<dbReference type="HOGENOM" id="CLU_121467_0_0_7"/>